<gene>
    <name evidence="3" type="ORF">LSH36_188g06016</name>
</gene>
<protein>
    <submittedName>
        <fullName evidence="3">Uncharacterized protein</fullName>
    </submittedName>
</protein>
<evidence type="ECO:0000313" key="4">
    <source>
        <dbReference type="Proteomes" id="UP001208570"/>
    </source>
</evidence>
<accession>A0AAD9JRG9</accession>
<feature type="compositionally biased region" description="Basic and acidic residues" evidence="2">
    <location>
        <begin position="572"/>
        <end position="585"/>
    </location>
</feature>
<sequence length="770" mass="89255">MFYLHHAGERGLNKLGFQDNLRSQLSSVNVTNQLYNNIAKAKDKDERDLLISLLSIVNESSTEILRTLAELQNGINHAERKNDNNIKAYFEKVCEDIINSNKEVMKTLELKEVQKAEEIRLRKQKDAKLVELEEKLRTSSEESNNILIEKLVQVSETHHTKTQEVMKELSNQYKKDLENIAELQHEKQITSLKEVQQHYNKRETFQEEQLNDYISRFSELDIKLQEVIQHSNVVNDKLVKDIKESIKHIPKQLKLEIGKSFEKQLQKVLDHQENTFTFIIKECFQAEKEHKEQIYKEIQKNIQQSIEEGIKKVTVSHKDQLEDVLNHFKDLVSTPSHSLLPAIIPPPTPEHYKKQITYFDPEQNQTYQCMKKGKKTAENPVQEKVNLREMCQTPFREPAIAHPTLGSASQIIKRNPLFSDRCINPSPVATVYPQLQLGKQTTNITSKQLMFQNNKKMKQLSVIDKPVNSNNDGPREWKSKLAQIKESEIVKNKVMFNKPKIESTHIHSIKSKHKNANKSKKRNTKSSSKSRQKKKSIQKPMYSQVDAIGNGNLYDKETKLSIRSDRAKKRSKLESNNKDTHESPNHRYYLRYRTDNMSKPVFTTTDQPINKEKLHILRQNSPSEIFCSFLSESVPVSKRTRLEMTSYTYSTASFHTKAIESNKSGVDKNQLLKYKNPLLSDGFSIKKTFHKNESSVQEQLKANQNVETRRLSDFVGNHPCALAITTDPTDEKISPYGKETRENIDYEDVSTRKTFHVTSASVHQRNETDM</sequence>
<evidence type="ECO:0000256" key="2">
    <source>
        <dbReference type="SAM" id="MobiDB-lite"/>
    </source>
</evidence>
<comment type="caution">
    <text evidence="3">The sequence shown here is derived from an EMBL/GenBank/DDBJ whole genome shotgun (WGS) entry which is preliminary data.</text>
</comment>
<reference evidence="3" key="1">
    <citation type="journal article" date="2023" name="Mol. Biol. Evol.">
        <title>Third-Generation Sequencing Reveals the Adaptive Role of the Epigenome in Three Deep-Sea Polychaetes.</title>
        <authorList>
            <person name="Perez M."/>
            <person name="Aroh O."/>
            <person name="Sun Y."/>
            <person name="Lan Y."/>
            <person name="Juniper S.K."/>
            <person name="Young C.R."/>
            <person name="Angers B."/>
            <person name="Qian P.Y."/>
        </authorList>
    </citation>
    <scope>NUCLEOTIDE SEQUENCE</scope>
    <source>
        <strain evidence="3">P08H-3</strain>
    </source>
</reference>
<dbReference type="EMBL" id="JAODUP010000188">
    <property type="protein sequence ID" value="KAK2157607.1"/>
    <property type="molecule type" value="Genomic_DNA"/>
</dbReference>
<evidence type="ECO:0000256" key="1">
    <source>
        <dbReference type="SAM" id="Coils"/>
    </source>
</evidence>
<organism evidence="3 4">
    <name type="scientific">Paralvinella palmiformis</name>
    <dbReference type="NCBI Taxonomy" id="53620"/>
    <lineage>
        <taxon>Eukaryota</taxon>
        <taxon>Metazoa</taxon>
        <taxon>Spiralia</taxon>
        <taxon>Lophotrochozoa</taxon>
        <taxon>Annelida</taxon>
        <taxon>Polychaeta</taxon>
        <taxon>Sedentaria</taxon>
        <taxon>Canalipalpata</taxon>
        <taxon>Terebellida</taxon>
        <taxon>Terebelliformia</taxon>
        <taxon>Alvinellidae</taxon>
        <taxon>Paralvinella</taxon>
    </lineage>
</organism>
<feature type="compositionally biased region" description="Basic residues" evidence="2">
    <location>
        <begin position="507"/>
        <end position="537"/>
    </location>
</feature>
<evidence type="ECO:0000313" key="3">
    <source>
        <dbReference type="EMBL" id="KAK2157607.1"/>
    </source>
</evidence>
<feature type="coiled-coil region" evidence="1">
    <location>
        <begin position="281"/>
        <end position="308"/>
    </location>
</feature>
<name>A0AAD9JRG9_9ANNE</name>
<feature type="coiled-coil region" evidence="1">
    <location>
        <begin position="115"/>
        <end position="186"/>
    </location>
</feature>
<keyword evidence="4" id="KW-1185">Reference proteome</keyword>
<proteinExistence type="predicted"/>
<dbReference type="AlphaFoldDB" id="A0AAD9JRG9"/>
<feature type="compositionally biased region" description="Basic and acidic residues" evidence="2">
    <location>
        <begin position="554"/>
        <end position="565"/>
    </location>
</feature>
<feature type="region of interest" description="Disordered" evidence="2">
    <location>
        <begin position="499"/>
        <end position="585"/>
    </location>
</feature>
<dbReference type="Proteomes" id="UP001208570">
    <property type="component" value="Unassembled WGS sequence"/>
</dbReference>
<keyword evidence="1" id="KW-0175">Coiled coil</keyword>